<dbReference type="eggNOG" id="COG2273">
    <property type="taxonomic scope" value="Bacteria"/>
</dbReference>
<dbReference type="EMBL" id="ARZY01000037">
    <property type="protein sequence ID" value="EWH08789.1"/>
    <property type="molecule type" value="Genomic_DNA"/>
</dbReference>
<dbReference type="SUPFAM" id="SSF49785">
    <property type="entry name" value="Galactose-binding domain-like"/>
    <property type="match status" value="3"/>
</dbReference>
<dbReference type="InterPro" id="IPR028974">
    <property type="entry name" value="TSP_type-3_rpt"/>
</dbReference>
<dbReference type="InterPro" id="IPR005084">
    <property type="entry name" value="CBM6"/>
</dbReference>
<dbReference type="GO" id="GO:0007155">
    <property type="term" value="P:cell adhesion"/>
    <property type="evidence" value="ECO:0007669"/>
    <property type="project" value="InterPro"/>
</dbReference>
<evidence type="ECO:0000259" key="5">
    <source>
        <dbReference type="PROSITE" id="PS51175"/>
    </source>
</evidence>
<sequence>MFKLKHPLLSSGIALACALFGAHTQAEVLVLEAESFDNLGGTYSDGQPNPVTIYNVNGQGAINFVNAGDFVDYNINAQGGEYSIEYFVGTSVQSGPNIEVLVNSNGTWQSQGSVAVPFGHWDDFQSLTPSHKVNLPAGASTVRLLAVGSTWQWNLESFVLTQTSAPVTDSDNDGVNDSQDQCPGTPAGTAVDANGCPTGGGTTPPPSGESFVIQMEAFDATGSDDARAQGVLVGERGYPQDKHTVVDSVQTTDWVDYTINFPSSGNYSISMLASGQTSHATAVLFIDGTEINEVPVHTGNQAEFEEFQLAGSVYVTAGTHTVRVQAQSSTGEFSWLWFGDALTFTNLDGDNGGGDPVQDADNDGVLDGSDSCSNTPAGEPTDLNGCSDSQLDDDNDGVNNNIDQCPSTTPGASVDANGCEIAVDNDSDNDGVNNNVDMCPNTPAGEAVNGAGCGASQLDDDNDGVNNNLDQCPNTPAGTPVDAAGCETNNGGDPGNGGEPGEDEYYHNGQGLLFGRVDGAMNFAGEAGYVANPPNYDVTTDLLETDDAIRGNSTEVFRGEIYDADGHISFYEHIDDSVRLYIDGQLVLSNDSWENSSQTTDLNLTPGWHDFELRLGNADGGSGAVSGIGFGIDINGGSNFVHPSTLSPSMFRSSGQVVVDPILPPPCGIQIELEHFDETGTVGRVASDPNDGFVAGDTNVGWVTNGDFGKYHNVFLEAGTYRAFITVSTPAGGSYGARIDIDAEPFAWGYFDSTGGWDIAAEYELYGGDLVVDSTGNHTVHIEAIGGSDWQWSGDFVCFAKVSDSTAKQPRVYNPNDHVVAEIDGPATGLQYLKEPVQIPLANKVLKSDVWYTYPQNRELEGFDDFGATGAFWGHPPEHDFYDDTVIMDWAVNVVDDFQSEGFEYTARGEFDWGYGWFTEFTTNPQPHYVQTLDGRNVRMTFMGYLSHDGYNNNWLSNHSPAFVPFMKSQVDQLLKANPDKLMFDTQTNSTRSTDMRTFGGDFSPYAMANFRVWLSKKYSSAQLASMGINDINTFDYGAYLRSQGITHTEWTNAGDTISGNIPMLEDFIYFNRDVWNQKFAEVLEYIRQQRPNIEIGASTHLFESRGYIFNENITFLSGELNLGARTTISELPTNILVHLKGAQAVDKTLAYFPYPWEFDELRIQNAPRFGRGWVAQAYAYGGLFSVPANVWVGGEVWTWSPGADNYRDIYQFVRAQANLLDGYTSYSKAGYVHAMYSSMKAGFIDGGNQVQSSVKILTEDNINFDMLVFGDAGYPVVPRQADFDKFEHIFYDGDLNYLTPEQRAVLDAQGSKVRHIGQRGTIDGLQINVSINGSVANETVSAVSRIHETDSSAPYVVHLINRPFAGGVTPTLNNVEVAIPASYFPQGVTSAKLHLPDGSSSTVAVSTNANGDAVVSVNNLEVWGILELAH</sequence>
<feature type="domain" description="CBM6" evidence="5">
    <location>
        <begin position="211"/>
        <end position="345"/>
    </location>
</feature>
<dbReference type="eggNOG" id="COG2885">
    <property type="taxonomic scope" value="Bacteria"/>
</dbReference>
<keyword evidence="8" id="KW-1185">Reference proteome</keyword>
<evidence type="ECO:0000256" key="1">
    <source>
        <dbReference type="ARBA" id="ARBA00022729"/>
    </source>
</evidence>
<organism evidence="7 8">
    <name type="scientific">Catenovulum agarivorans DS-2</name>
    <dbReference type="NCBI Taxonomy" id="1328313"/>
    <lineage>
        <taxon>Bacteria</taxon>
        <taxon>Pseudomonadati</taxon>
        <taxon>Pseudomonadota</taxon>
        <taxon>Gammaproteobacteria</taxon>
        <taxon>Alteromonadales</taxon>
        <taxon>Alteromonadaceae</taxon>
        <taxon>Catenovulum</taxon>
    </lineage>
</organism>
<evidence type="ECO:0000256" key="2">
    <source>
        <dbReference type="ARBA" id="ARBA00022837"/>
    </source>
</evidence>
<evidence type="ECO:0000256" key="4">
    <source>
        <dbReference type="SAM" id="SignalP"/>
    </source>
</evidence>
<dbReference type="Pfam" id="PF02412">
    <property type="entry name" value="TSP_3"/>
    <property type="match status" value="3"/>
</dbReference>
<gene>
    <name evidence="7" type="ORF">DS2_15799</name>
</gene>
<dbReference type="STRING" id="1328313.DS2_15799"/>
<dbReference type="GO" id="GO:0005509">
    <property type="term" value="F:calcium ion binding"/>
    <property type="evidence" value="ECO:0007669"/>
    <property type="project" value="InterPro"/>
</dbReference>
<keyword evidence="2" id="KW-0106">Calcium</keyword>
<dbReference type="Proteomes" id="UP000019276">
    <property type="component" value="Unassembled WGS sequence"/>
</dbReference>
<feature type="domain" description="CBM6" evidence="5">
    <location>
        <begin position="669"/>
        <end position="800"/>
    </location>
</feature>
<dbReference type="CDD" id="cd04079">
    <property type="entry name" value="CBM6_agarase-like"/>
    <property type="match status" value="2"/>
</dbReference>
<feature type="region of interest" description="Disordered" evidence="3">
    <location>
        <begin position="482"/>
        <end position="506"/>
    </location>
</feature>
<dbReference type="InterPro" id="IPR037524">
    <property type="entry name" value="PA14/GLEYA"/>
</dbReference>
<dbReference type="Gene3D" id="2.60.120.260">
    <property type="entry name" value="Galactose-binding domain-like"/>
    <property type="match status" value="3"/>
</dbReference>
<evidence type="ECO:0000313" key="7">
    <source>
        <dbReference type="EMBL" id="EWH08789.1"/>
    </source>
</evidence>
<dbReference type="RefSeq" id="WP_035015824.1">
    <property type="nucleotide sequence ID" value="NZ_ARZY01000037.1"/>
</dbReference>
<feature type="region of interest" description="Disordered" evidence="3">
    <location>
        <begin position="167"/>
        <end position="203"/>
    </location>
</feature>
<dbReference type="GO" id="GO:0030246">
    <property type="term" value="F:carbohydrate binding"/>
    <property type="evidence" value="ECO:0007669"/>
    <property type="project" value="InterPro"/>
</dbReference>
<keyword evidence="1 4" id="KW-0732">Signal</keyword>
<evidence type="ECO:0000313" key="8">
    <source>
        <dbReference type="Proteomes" id="UP000019276"/>
    </source>
</evidence>
<accession>W7Q7M2</accession>
<evidence type="ECO:0000259" key="6">
    <source>
        <dbReference type="PROSITE" id="PS51820"/>
    </source>
</evidence>
<feature type="signal peptide" evidence="4">
    <location>
        <begin position="1"/>
        <end position="26"/>
    </location>
</feature>
<dbReference type="Gene3D" id="4.10.1080.10">
    <property type="entry name" value="TSP type-3 repeat"/>
    <property type="match status" value="1"/>
</dbReference>
<evidence type="ECO:0000256" key="3">
    <source>
        <dbReference type="SAM" id="MobiDB-lite"/>
    </source>
</evidence>
<reference evidence="7 8" key="1">
    <citation type="journal article" date="2014" name="Genome Announc.">
        <title>Draft Genome Sequence of the Agar-Degrading Bacterium Catenovulum sp. Strain DS-2, Isolated from Intestines of Haliotis diversicolor.</title>
        <authorList>
            <person name="Shan D."/>
            <person name="Li X."/>
            <person name="Gu Z."/>
            <person name="Wei G."/>
            <person name="Gao Z."/>
            <person name="Shao Z."/>
        </authorList>
    </citation>
    <scope>NUCLEOTIDE SEQUENCE [LARGE SCALE GENOMIC DNA]</scope>
    <source>
        <strain evidence="7 8">DS-2</strain>
    </source>
</reference>
<dbReference type="PROSITE" id="PS51820">
    <property type="entry name" value="PA14"/>
    <property type="match status" value="1"/>
</dbReference>
<dbReference type="InterPro" id="IPR003367">
    <property type="entry name" value="Thrombospondin_3-like_rpt"/>
</dbReference>
<dbReference type="SUPFAM" id="SSF103647">
    <property type="entry name" value="TSP type-3 repeat"/>
    <property type="match status" value="3"/>
</dbReference>
<dbReference type="PROSITE" id="PS51257">
    <property type="entry name" value="PROKAR_LIPOPROTEIN"/>
    <property type="match status" value="1"/>
</dbReference>
<dbReference type="eggNOG" id="COG4625">
    <property type="taxonomic scope" value="Bacteria"/>
</dbReference>
<dbReference type="Pfam" id="PF03422">
    <property type="entry name" value="CBM_6"/>
    <property type="match status" value="3"/>
</dbReference>
<feature type="region of interest" description="Disordered" evidence="3">
    <location>
        <begin position="349"/>
        <end position="397"/>
    </location>
</feature>
<dbReference type="PROSITE" id="PS51175">
    <property type="entry name" value="CBM6"/>
    <property type="match status" value="3"/>
</dbReference>
<dbReference type="PANTHER" id="PTHR10199">
    <property type="entry name" value="THROMBOSPONDIN"/>
    <property type="match status" value="1"/>
</dbReference>
<name>W7Q7M2_9ALTE</name>
<comment type="caution">
    <text evidence="7">The sequence shown here is derived from an EMBL/GenBank/DDBJ whole genome shotgun (WGS) entry which is preliminary data.</text>
</comment>
<feature type="chain" id="PRO_5004897817" evidence="4">
    <location>
        <begin position="27"/>
        <end position="1431"/>
    </location>
</feature>
<dbReference type="InterPro" id="IPR006584">
    <property type="entry name" value="Cellulose-bd_IV"/>
</dbReference>
<dbReference type="PANTHER" id="PTHR10199:SF119">
    <property type="entry name" value="RE20510P"/>
    <property type="match status" value="1"/>
</dbReference>
<feature type="compositionally biased region" description="Polar residues" evidence="3">
    <location>
        <begin position="167"/>
        <end position="182"/>
    </location>
</feature>
<dbReference type="SMART" id="SM00606">
    <property type="entry name" value="CBD_IV"/>
    <property type="match status" value="1"/>
</dbReference>
<dbReference type="PATRIC" id="fig|1328313.3.peg.3227"/>
<feature type="domain" description="PA14" evidence="6">
    <location>
        <begin position="497"/>
        <end position="645"/>
    </location>
</feature>
<proteinExistence type="predicted"/>
<dbReference type="InterPro" id="IPR008979">
    <property type="entry name" value="Galactose-bd-like_sf"/>
</dbReference>
<protein>
    <submittedName>
        <fullName evidence="7">Agarase</fullName>
    </submittedName>
</protein>
<feature type="domain" description="CBM6" evidence="5">
    <location>
        <begin position="29"/>
        <end position="161"/>
    </location>
</feature>